<keyword evidence="4" id="KW-0472">Membrane</keyword>
<feature type="signal peptide" evidence="2">
    <location>
        <begin position="1"/>
        <end position="33"/>
    </location>
</feature>
<keyword evidence="2" id="KW-0378">Hydrolase</keyword>
<proteinExistence type="inferred from homology"/>
<keyword evidence="4" id="KW-1133">Transmembrane helix</keyword>
<dbReference type="OrthoDB" id="1016457at2"/>
<dbReference type="RefSeq" id="WP_004601308.1">
    <property type="nucleotide sequence ID" value="NZ_JH815194.1"/>
</dbReference>
<keyword evidence="4" id="KW-0812">Transmembrane</keyword>
<dbReference type="Proteomes" id="UP000006078">
    <property type="component" value="Unassembled WGS sequence"/>
</dbReference>
<keyword evidence="1 2" id="KW-0732">Signal</keyword>
<evidence type="ECO:0008006" key="9">
    <source>
        <dbReference type="Google" id="ProtNLM"/>
    </source>
</evidence>
<dbReference type="EMBL" id="AHAE01000067">
    <property type="protein sequence ID" value="EJZ81687.1"/>
    <property type="molecule type" value="Genomic_DNA"/>
</dbReference>
<dbReference type="InterPro" id="IPR036907">
    <property type="entry name" value="5'-Nucleotdase_C_sf"/>
</dbReference>
<dbReference type="InterPro" id="IPR029052">
    <property type="entry name" value="Metallo-depent_PP-like"/>
</dbReference>
<dbReference type="GO" id="GO:0009166">
    <property type="term" value="P:nucleotide catabolic process"/>
    <property type="evidence" value="ECO:0007669"/>
    <property type="project" value="InterPro"/>
</dbReference>
<accession>K0YDU5</accession>
<dbReference type="Pfam" id="PF00149">
    <property type="entry name" value="Metallophos"/>
    <property type="match status" value="1"/>
</dbReference>
<evidence type="ECO:0000256" key="4">
    <source>
        <dbReference type="SAM" id="Phobius"/>
    </source>
</evidence>
<feature type="domain" description="5'-Nucleotidase C-terminal" evidence="6">
    <location>
        <begin position="356"/>
        <end position="505"/>
    </location>
</feature>
<feature type="chain" id="PRO_5003841404" description="5'-nucleotidase" evidence="2">
    <location>
        <begin position="34"/>
        <end position="750"/>
    </location>
</feature>
<dbReference type="PATRIC" id="fig|883169.3.peg.1367"/>
<comment type="caution">
    <text evidence="7">The sequence shown here is derived from an EMBL/GenBank/DDBJ whole genome shotgun (WGS) entry which is preliminary data.</text>
</comment>
<sequence length="750" mass="76390">MSSIRTGLRGVAAGVAALAVAGGALVAAPLAGAQEAGAVPTGPQHAHGEPKRPQEGAERTFQITNITDFHGHFSRTEDEPGAALLKCQIDEESRGKNSVLTSSGDNVGGTPFNSAIQNDEPTLDILNALGVEVTAVGNHEFDQGYDDLVGRIVPRSDYPILAANVNGRDEELLPATWSTTLGGLRVTFIGTVTDETAQIVDPAGIAGIEFADAASVTREIADEIKAADQADLVVSLIHEGVSDPSAFGENVDIVFAGHTHVVPPIDPSVSPLVLQAGSYSENLAIVEGEVDEAGEVTVTRADVLGPEEIAACGEPDPEIAELVAQAEAAAEVEGQRVVATIEESFYRGTQEGARPGSNRGTESTLNNLIADVAREGITNNTAVTADIGLNNAGGVRADLPAGEITYADAFAVQPFNNDVTYTELTGDQLYRAFEQQWKGPEADRPVLNLGVSNNVDWTYDPAKPLGEKVTNINIDGKPVDREATYTVAASTFLLNGGDGFTALSEGPDLPSTGLIDVQLFIDYLEAHAEDLTPRSGQAGVGVTITDGELRAGSEVELALSSLIYSVDPRATQATVELAGATASAEIDQSLGEPGHGEAGTATVRLTLPADAAGAHVLRVTTDAGTDIGLPVEIAPAEGAAPPTDGPGTEPGATDEPTDDGSGDGQNDGAAGDEPRGDATQPGEGDAARKDGGATGQPAPAPRDGSAQAGAGSGSLASTGVSGVLGVLAFGLALSAAGAAGLVASRRQQEA</sequence>
<dbReference type="PRINTS" id="PR01607">
    <property type="entry name" value="APYRASEFAMLY"/>
</dbReference>
<dbReference type="InterPro" id="IPR008334">
    <property type="entry name" value="5'-Nucleotdase_C"/>
</dbReference>
<protein>
    <recommendedName>
        <fullName evidence="9">5'-nucleotidase</fullName>
    </recommendedName>
</protein>
<feature type="region of interest" description="Disordered" evidence="3">
    <location>
        <begin position="36"/>
        <end position="56"/>
    </location>
</feature>
<organism evidence="7 8">
    <name type="scientific">Corynebacterium otitidis ATCC 51513</name>
    <dbReference type="NCBI Taxonomy" id="883169"/>
    <lineage>
        <taxon>Bacteria</taxon>
        <taxon>Bacillati</taxon>
        <taxon>Actinomycetota</taxon>
        <taxon>Actinomycetes</taxon>
        <taxon>Mycobacteriales</taxon>
        <taxon>Corynebacteriaceae</taxon>
        <taxon>Corynebacterium</taxon>
    </lineage>
</organism>
<evidence type="ECO:0000256" key="3">
    <source>
        <dbReference type="SAM" id="MobiDB-lite"/>
    </source>
</evidence>
<dbReference type="SUPFAM" id="SSF56300">
    <property type="entry name" value="Metallo-dependent phosphatases"/>
    <property type="match status" value="1"/>
</dbReference>
<gene>
    <name evidence="7" type="ORF">HMPREF9719_01418</name>
</gene>
<keyword evidence="8" id="KW-1185">Reference proteome</keyword>
<feature type="compositionally biased region" description="Basic and acidic residues" evidence="3">
    <location>
        <begin position="46"/>
        <end position="56"/>
    </location>
</feature>
<dbReference type="GO" id="GO:0008253">
    <property type="term" value="F:5'-nucleotidase activity"/>
    <property type="evidence" value="ECO:0007669"/>
    <property type="project" value="TreeGrafter"/>
</dbReference>
<reference evidence="7 8" key="1">
    <citation type="submission" date="2012-08" db="EMBL/GenBank/DDBJ databases">
        <title>The Genome Sequence of Turicella otitidis ATCC 51513.</title>
        <authorList>
            <consortium name="The Broad Institute Genome Sequencing Platform"/>
            <person name="Earl A."/>
            <person name="Ward D."/>
            <person name="Feldgarden M."/>
            <person name="Gevers D."/>
            <person name="Huys G."/>
            <person name="Walker B."/>
            <person name="Young S.K."/>
            <person name="Zeng Q."/>
            <person name="Gargeya S."/>
            <person name="Fitzgerald M."/>
            <person name="Haas B."/>
            <person name="Abouelleil A."/>
            <person name="Alvarado L."/>
            <person name="Arachchi H.M."/>
            <person name="Berlin A.M."/>
            <person name="Chapman S.B."/>
            <person name="Goldberg J."/>
            <person name="Griggs A."/>
            <person name="Gujja S."/>
            <person name="Hansen M."/>
            <person name="Howarth C."/>
            <person name="Imamovic A."/>
            <person name="Larimer J."/>
            <person name="McCowen C."/>
            <person name="Montmayeur A."/>
            <person name="Murphy C."/>
            <person name="Neiman D."/>
            <person name="Pearson M."/>
            <person name="Priest M."/>
            <person name="Roberts A."/>
            <person name="Saif S."/>
            <person name="Shea T."/>
            <person name="Sisk P."/>
            <person name="Sykes S."/>
            <person name="Wortman J."/>
            <person name="Nusbaum C."/>
            <person name="Birren B."/>
        </authorList>
    </citation>
    <scope>NUCLEOTIDE SEQUENCE [LARGE SCALE GENOMIC DNA]</scope>
    <source>
        <strain evidence="7 8">ATCC 51513</strain>
    </source>
</reference>
<dbReference type="Pfam" id="PF02872">
    <property type="entry name" value="5_nucleotid_C"/>
    <property type="match status" value="1"/>
</dbReference>
<evidence type="ECO:0000256" key="1">
    <source>
        <dbReference type="ARBA" id="ARBA00022729"/>
    </source>
</evidence>
<dbReference type="PANTHER" id="PTHR11575:SF24">
    <property type="entry name" value="5'-NUCLEOTIDASE"/>
    <property type="match status" value="1"/>
</dbReference>
<evidence type="ECO:0000256" key="2">
    <source>
        <dbReference type="RuleBase" id="RU362119"/>
    </source>
</evidence>
<dbReference type="Gene3D" id="3.60.21.10">
    <property type="match status" value="1"/>
</dbReference>
<evidence type="ECO:0000259" key="5">
    <source>
        <dbReference type="Pfam" id="PF00149"/>
    </source>
</evidence>
<feature type="domain" description="Calcineurin-like phosphoesterase" evidence="5">
    <location>
        <begin position="63"/>
        <end position="261"/>
    </location>
</feature>
<dbReference type="HOGENOM" id="CLU_005854_5_0_11"/>
<comment type="similarity">
    <text evidence="2">Belongs to the 5'-nucleotidase family.</text>
</comment>
<dbReference type="AlphaFoldDB" id="K0YDU5"/>
<dbReference type="InterPro" id="IPR004843">
    <property type="entry name" value="Calcineurin-like_PHP"/>
</dbReference>
<feature type="transmembrane region" description="Helical" evidence="4">
    <location>
        <begin position="722"/>
        <end position="743"/>
    </location>
</feature>
<dbReference type="eggNOG" id="COG0737">
    <property type="taxonomic scope" value="Bacteria"/>
</dbReference>
<dbReference type="InterPro" id="IPR006179">
    <property type="entry name" value="5_nucleotidase/apyrase"/>
</dbReference>
<dbReference type="SUPFAM" id="SSF55816">
    <property type="entry name" value="5'-nucleotidase (syn. UDP-sugar hydrolase), C-terminal domain"/>
    <property type="match status" value="1"/>
</dbReference>
<dbReference type="PANTHER" id="PTHR11575">
    <property type="entry name" value="5'-NUCLEOTIDASE-RELATED"/>
    <property type="match status" value="1"/>
</dbReference>
<evidence type="ECO:0000259" key="6">
    <source>
        <dbReference type="Pfam" id="PF02872"/>
    </source>
</evidence>
<dbReference type="GO" id="GO:0030288">
    <property type="term" value="C:outer membrane-bounded periplasmic space"/>
    <property type="evidence" value="ECO:0007669"/>
    <property type="project" value="TreeGrafter"/>
</dbReference>
<dbReference type="Gene3D" id="3.90.780.10">
    <property type="entry name" value="5'-Nucleotidase, C-terminal domain"/>
    <property type="match status" value="1"/>
</dbReference>
<dbReference type="GO" id="GO:0000166">
    <property type="term" value="F:nucleotide binding"/>
    <property type="evidence" value="ECO:0007669"/>
    <property type="project" value="UniProtKB-KW"/>
</dbReference>
<keyword evidence="2" id="KW-0547">Nucleotide-binding</keyword>
<evidence type="ECO:0000313" key="8">
    <source>
        <dbReference type="Proteomes" id="UP000006078"/>
    </source>
</evidence>
<feature type="region of interest" description="Disordered" evidence="3">
    <location>
        <begin position="635"/>
        <end position="717"/>
    </location>
</feature>
<feature type="compositionally biased region" description="Low complexity" evidence="3">
    <location>
        <begin position="704"/>
        <end position="717"/>
    </location>
</feature>
<dbReference type="GO" id="GO:0008768">
    <property type="term" value="F:UDP-sugar diphosphatase activity"/>
    <property type="evidence" value="ECO:0007669"/>
    <property type="project" value="TreeGrafter"/>
</dbReference>
<dbReference type="PROSITE" id="PS51318">
    <property type="entry name" value="TAT"/>
    <property type="match status" value="1"/>
</dbReference>
<name>K0YDU5_9CORY</name>
<evidence type="ECO:0000313" key="7">
    <source>
        <dbReference type="EMBL" id="EJZ81687.1"/>
    </source>
</evidence>
<dbReference type="InterPro" id="IPR006311">
    <property type="entry name" value="TAT_signal"/>
</dbReference>